<reference evidence="7 8" key="1">
    <citation type="submission" date="2013-04" db="EMBL/GenBank/DDBJ databases">
        <title>The Genome Sequence of Parabacteroides gordonii DSM 23371.</title>
        <authorList>
            <consortium name="The Broad Institute Genomics Platform"/>
            <person name="Earl A."/>
            <person name="Ward D."/>
            <person name="Feldgarden M."/>
            <person name="Gevers D."/>
            <person name="Martens E."/>
            <person name="Sakamoto M."/>
            <person name="Benno Y."/>
            <person name="Suzuki N."/>
            <person name="Matsunaga N."/>
            <person name="Koshihara K."/>
            <person name="Seki M."/>
            <person name="Komiya H."/>
            <person name="Walker B."/>
            <person name="Young S."/>
            <person name="Zeng Q."/>
            <person name="Gargeya S."/>
            <person name="Fitzgerald M."/>
            <person name="Haas B."/>
            <person name="Abouelleil A."/>
            <person name="Allen A.W."/>
            <person name="Alvarado L."/>
            <person name="Arachchi H.M."/>
            <person name="Berlin A.M."/>
            <person name="Chapman S.B."/>
            <person name="Gainer-Dewar J."/>
            <person name="Goldberg J."/>
            <person name="Griggs A."/>
            <person name="Gujja S."/>
            <person name="Hansen M."/>
            <person name="Howarth C."/>
            <person name="Imamovic A."/>
            <person name="Ireland A."/>
            <person name="Larimer J."/>
            <person name="McCowan C."/>
            <person name="Murphy C."/>
            <person name="Pearson M."/>
            <person name="Poon T.W."/>
            <person name="Priest M."/>
            <person name="Roberts A."/>
            <person name="Saif S."/>
            <person name="Shea T."/>
            <person name="Sisk P."/>
            <person name="Sykes S."/>
            <person name="Wortman J."/>
            <person name="Nusbaum C."/>
            <person name="Birren B."/>
        </authorList>
    </citation>
    <scope>NUCLEOTIDE SEQUENCE [LARGE SCALE GENOMIC DNA]</scope>
    <source>
        <strain evidence="7 8">MS-1</strain>
    </source>
</reference>
<evidence type="ECO:0000256" key="5">
    <source>
        <dbReference type="SAM" id="Phobius"/>
    </source>
</evidence>
<keyword evidence="2 5" id="KW-0812">Transmembrane</keyword>
<feature type="transmembrane region" description="Helical" evidence="5">
    <location>
        <begin position="211"/>
        <end position="234"/>
    </location>
</feature>
<dbReference type="AlphaFoldDB" id="A0A0F5IVG3"/>
<evidence type="ECO:0000313" key="8">
    <source>
        <dbReference type="Proteomes" id="UP000033035"/>
    </source>
</evidence>
<name>A0A0F5IVG3_9BACT</name>
<evidence type="ECO:0000256" key="2">
    <source>
        <dbReference type="ARBA" id="ARBA00022692"/>
    </source>
</evidence>
<dbReference type="GO" id="GO:0016020">
    <property type="term" value="C:membrane"/>
    <property type="evidence" value="ECO:0007669"/>
    <property type="project" value="UniProtKB-SubCell"/>
</dbReference>
<evidence type="ECO:0000313" key="7">
    <source>
        <dbReference type="EMBL" id="KKB49240.1"/>
    </source>
</evidence>
<feature type="transmembrane region" description="Helical" evidence="5">
    <location>
        <begin position="52"/>
        <end position="72"/>
    </location>
</feature>
<gene>
    <name evidence="7" type="ORF">HMPREF1536_04304</name>
</gene>
<dbReference type="PANTHER" id="PTHR37422">
    <property type="entry name" value="TEICHURONIC ACID BIOSYNTHESIS PROTEIN TUAE"/>
    <property type="match status" value="1"/>
</dbReference>
<feature type="transmembrane region" description="Helical" evidence="5">
    <location>
        <begin position="104"/>
        <end position="125"/>
    </location>
</feature>
<comment type="subcellular location">
    <subcellularLocation>
        <location evidence="1">Membrane</location>
        <topology evidence="1">Multi-pass membrane protein</topology>
    </subcellularLocation>
</comment>
<dbReference type="InterPro" id="IPR051533">
    <property type="entry name" value="WaaL-like"/>
</dbReference>
<dbReference type="Pfam" id="PF04932">
    <property type="entry name" value="Wzy_C"/>
    <property type="match status" value="1"/>
</dbReference>
<dbReference type="EMBL" id="AQHW01000025">
    <property type="protein sequence ID" value="KKB49240.1"/>
    <property type="molecule type" value="Genomic_DNA"/>
</dbReference>
<feature type="transmembrane region" description="Helical" evidence="5">
    <location>
        <begin position="351"/>
        <end position="374"/>
    </location>
</feature>
<dbReference type="Proteomes" id="UP000033035">
    <property type="component" value="Unassembled WGS sequence"/>
</dbReference>
<dbReference type="RefSeq" id="WP_044193118.1">
    <property type="nucleotide sequence ID" value="NZ_KE386763.1"/>
</dbReference>
<dbReference type="PATRIC" id="fig|1203610.3.peg.4381"/>
<feature type="transmembrane region" description="Helical" evidence="5">
    <location>
        <begin position="175"/>
        <end position="205"/>
    </location>
</feature>
<feature type="transmembrane region" description="Helical" evidence="5">
    <location>
        <begin position="27"/>
        <end position="45"/>
    </location>
</feature>
<dbReference type="PANTHER" id="PTHR37422:SF17">
    <property type="entry name" value="O-ANTIGEN LIGASE"/>
    <property type="match status" value="1"/>
</dbReference>
<proteinExistence type="predicted"/>
<evidence type="ECO:0000256" key="4">
    <source>
        <dbReference type="ARBA" id="ARBA00023136"/>
    </source>
</evidence>
<dbReference type="InterPro" id="IPR007016">
    <property type="entry name" value="O-antigen_ligase-rel_domated"/>
</dbReference>
<evidence type="ECO:0000256" key="3">
    <source>
        <dbReference type="ARBA" id="ARBA00022989"/>
    </source>
</evidence>
<comment type="caution">
    <text evidence="7">The sequence shown here is derived from an EMBL/GenBank/DDBJ whole genome shotgun (WGS) entry which is preliminary data.</text>
</comment>
<dbReference type="STRING" id="1203610.HMPREF1536_04304"/>
<evidence type="ECO:0000259" key="6">
    <source>
        <dbReference type="Pfam" id="PF04932"/>
    </source>
</evidence>
<feature type="domain" description="O-antigen ligase-related" evidence="6">
    <location>
        <begin position="177"/>
        <end position="321"/>
    </location>
</feature>
<feature type="transmembrane region" description="Helical" evidence="5">
    <location>
        <begin position="305"/>
        <end position="331"/>
    </location>
</feature>
<dbReference type="HOGENOM" id="CLU_705669_0_0_10"/>
<feature type="transmembrane region" description="Helical" evidence="5">
    <location>
        <begin position="145"/>
        <end position="163"/>
    </location>
</feature>
<keyword evidence="8" id="KW-1185">Reference proteome</keyword>
<keyword evidence="4 5" id="KW-0472">Membrane</keyword>
<accession>A0A0F5IVG3</accession>
<protein>
    <recommendedName>
        <fullName evidence="6">O-antigen ligase-related domain-containing protein</fullName>
    </recommendedName>
</protein>
<evidence type="ECO:0000256" key="1">
    <source>
        <dbReference type="ARBA" id="ARBA00004141"/>
    </source>
</evidence>
<sequence length="394" mass="45208">MEKILFWLVFGASFTRCVNHFLILPDVIYYSIYLGCFIWLLFRGGMIVNKKYLFFISAVFLSIWLNDIPAFFQTPLRMFAFFSVTFMVGPFVVNDRLTWIRRLLFIRTLLVLRWIVLVSFLLKFIAPALVTDYSGFSGLTNQSMLLSPLAGICVLYSLYRFHLSETRLEHYKESVYLCICFLVLLLSGSRGALAATIVGGAFFYIRLYRHRIGALLQFGLFILLLAVSTSALWWPYTERLRQKTESSRKNGGTVSSRERIWQDRIDEFTAFPLFGVGFSSFNLDYIQSEHTINRQAGTVEPGTSWLFLLSSLGLYGFLAFLLPYAYIIYILYKELDTGLNGGLLSSMMVLFSVHMLVEGYITASGAYLCFFLWLSLSEGEQILQQTTNKKLLSV</sequence>
<keyword evidence="3 5" id="KW-1133">Transmembrane helix</keyword>
<feature type="transmembrane region" description="Helical" evidence="5">
    <location>
        <begin position="78"/>
        <end position="97"/>
    </location>
</feature>
<organism evidence="7 8">
    <name type="scientific">Parabacteroides gordonii MS-1 = DSM 23371</name>
    <dbReference type="NCBI Taxonomy" id="1203610"/>
    <lineage>
        <taxon>Bacteria</taxon>
        <taxon>Pseudomonadati</taxon>
        <taxon>Bacteroidota</taxon>
        <taxon>Bacteroidia</taxon>
        <taxon>Bacteroidales</taxon>
        <taxon>Tannerellaceae</taxon>
        <taxon>Parabacteroides</taxon>
    </lineage>
</organism>